<reference evidence="2" key="2">
    <citation type="submission" date="2014-09" db="EMBL/GenBank/DDBJ databases">
        <authorList>
            <person name="GOMEZ-VALERO Laura"/>
        </authorList>
    </citation>
    <scope>NUCLEOTIDE SEQUENCE</scope>
    <source>
        <strain evidence="2">ATCC33218</strain>
    </source>
</reference>
<proteinExistence type="predicted"/>
<keyword evidence="1" id="KW-0472">Membrane</keyword>
<evidence type="ECO:0000313" key="4">
    <source>
        <dbReference type="Proteomes" id="UP000032414"/>
    </source>
</evidence>
<evidence type="ECO:0000313" key="2">
    <source>
        <dbReference type="EMBL" id="CEG60762.1"/>
    </source>
</evidence>
<dbReference type="AlphaFoldDB" id="A0A098GFK1"/>
<reference evidence="3 5" key="3">
    <citation type="submission" date="2016-10" db="EMBL/GenBank/DDBJ databases">
        <authorList>
            <person name="Varghese N."/>
            <person name="Submissions S."/>
        </authorList>
    </citation>
    <scope>NUCLEOTIDE SEQUENCE [LARGE SCALE GENOMIC DNA]</scope>
    <source>
        <strain evidence="3 5">ATCC 33218</strain>
    </source>
</reference>
<feature type="transmembrane region" description="Helical" evidence="1">
    <location>
        <begin position="148"/>
        <end position="166"/>
    </location>
</feature>
<name>A0A098GFK1_LEGMI</name>
<dbReference type="KEGG" id="tmc:LMI_1457"/>
<dbReference type="RefSeq" id="WP_045099115.1">
    <property type="nucleotide sequence ID" value="NZ_CP020614.1"/>
</dbReference>
<organism evidence="2 4">
    <name type="scientific">Legionella micdadei</name>
    <name type="common">Tatlockia micdadei</name>
    <dbReference type="NCBI Taxonomy" id="451"/>
    <lineage>
        <taxon>Bacteria</taxon>
        <taxon>Pseudomonadati</taxon>
        <taxon>Pseudomonadota</taxon>
        <taxon>Gammaproteobacteria</taxon>
        <taxon>Legionellales</taxon>
        <taxon>Legionellaceae</taxon>
        <taxon>Legionella</taxon>
    </lineage>
</organism>
<dbReference type="Proteomes" id="UP000182998">
    <property type="component" value="Unassembled WGS sequence"/>
</dbReference>
<feature type="transmembrane region" description="Helical" evidence="1">
    <location>
        <begin position="101"/>
        <end position="117"/>
    </location>
</feature>
<feature type="transmembrane region" description="Helical" evidence="1">
    <location>
        <begin position="123"/>
        <end position="141"/>
    </location>
</feature>
<evidence type="ECO:0000313" key="3">
    <source>
        <dbReference type="EMBL" id="SCY12479.1"/>
    </source>
</evidence>
<dbReference type="EMBL" id="LN614830">
    <property type="protein sequence ID" value="CEG60762.1"/>
    <property type="molecule type" value="Genomic_DNA"/>
</dbReference>
<evidence type="ECO:0000313" key="5">
    <source>
        <dbReference type="Proteomes" id="UP000182998"/>
    </source>
</evidence>
<keyword evidence="5" id="KW-1185">Reference proteome</keyword>
<dbReference type="HOGENOM" id="CLU_135560_0_0_6"/>
<dbReference type="PATRIC" id="fig|451.8.peg.2176"/>
<protein>
    <submittedName>
        <fullName evidence="2">Uncharacterized protein</fullName>
    </submittedName>
</protein>
<dbReference type="Proteomes" id="UP000032414">
    <property type="component" value="Chromosome I"/>
</dbReference>
<dbReference type="STRING" id="451.B6N58_08285"/>
<accession>A0A098GFK1</accession>
<evidence type="ECO:0000256" key="1">
    <source>
        <dbReference type="SAM" id="Phobius"/>
    </source>
</evidence>
<keyword evidence="1" id="KW-0812">Transmembrane</keyword>
<reference evidence="4" key="1">
    <citation type="submission" date="2014-09" db="EMBL/GenBank/DDBJ databases">
        <authorList>
            <person name="Gomez-Valero L."/>
        </authorList>
    </citation>
    <scope>NUCLEOTIDE SEQUENCE [LARGE SCALE GENOMIC DNA]</scope>
    <source>
        <strain evidence="4">ATCC33218</strain>
    </source>
</reference>
<dbReference type="EMBL" id="FMVN01000004">
    <property type="protein sequence ID" value="SCY12479.1"/>
    <property type="molecule type" value="Genomic_DNA"/>
</dbReference>
<dbReference type="OrthoDB" id="5653657at2"/>
<dbReference type="PROSITE" id="PS51257">
    <property type="entry name" value="PROKAR_LIPOPROTEIN"/>
    <property type="match status" value="1"/>
</dbReference>
<gene>
    <name evidence="2" type="ORF">LMI_1457</name>
    <name evidence="3" type="ORF">SAMN02982997_00880</name>
</gene>
<keyword evidence="1" id="KW-1133">Transmembrane helix</keyword>
<feature type="transmembrane region" description="Helical" evidence="1">
    <location>
        <begin position="76"/>
        <end position="94"/>
    </location>
</feature>
<feature type="transmembrane region" description="Helical" evidence="1">
    <location>
        <begin position="12"/>
        <end position="37"/>
    </location>
</feature>
<sequence length="168" mass="18633">MVTSKVQDSLFLLSGIIGACILLFGLTQTPAQVYYVIGSTLLLFTSLHFRLLYFIALEMILIAGHGAILLHISNTLQIALPVLLSVQLLVFYLLSGQLNNLFLLIGISGIAFLSIGFAYENQWIFFFGGLSIAIYAFHCAYRGKLITLLWAILNTLFALIAVYKLFFS</sequence>